<organism evidence="6 7">
    <name type="scientific">Elliptochloris bilobata</name>
    <dbReference type="NCBI Taxonomy" id="381761"/>
    <lineage>
        <taxon>Eukaryota</taxon>
        <taxon>Viridiplantae</taxon>
        <taxon>Chlorophyta</taxon>
        <taxon>core chlorophytes</taxon>
        <taxon>Trebouxiophyceae</taxon>
        <taxon>Trebouxiophyceae incertae sedis</taxon>
        <taxon>Elliptochloris clade</taxon>
        <taxon>Elliptochloris</taxon>
    </lineage>
</organism>
<dbReference type="AlphaFoldDB" id="A0AAW1RWW0"/>
<dbReference type="InterPro" id="IPR032860">
    <property type="entry name" value="ALKBH5"/>
</dbReference>
<dbReference type="EMBL" id="JALJOU010000019">
    <property type="protein sequence ID" value="KAK9838261.1"/>
    <property type="molecule type" value="Genomic_DNA"/>
</dbReference>
<name>A0AAW1RWW0_9CHLO</name>
<dbReference type="Proteomes" id="UP001445335">
    <property type="component" value="Unassembled WGS sequence"/>
</dbReference>
<dbReference type="GO" id="GO:0035515">
    <property type="term" value="F:oxidative RNA demethylase activity"/>
    <property type="evidence" value="ECO:0007669"/>
    <property type="project" value="InterPro"/>
</dbReference>
<evidence type="ECO:0008006" key="8">
    <source>
        <dbReference type="Google" id="ProtNLM"/>
    </source>
</evidence>
<evidence type="ECO:0000313" key="7">
    <source>
        <dbReference type="Proteomes" id="UP001445335"/>
    </source>
</evidence>
<keyword evidence="7" id="KW-1185">Reference proteome</keyword>
<dbReference type="Gene3D" id="2.60.120.590">
    <property type="entry name" value="Alpha-ketoglutarate-dependent dioxygenase AlkB-like"/>
    <property type="match status" value="1"/>
</dbReference>
<dbReference type="PANTHER" id="PTHR32074">
    <property type="entry name" value="RNA DEMETHYLASE ALKBH5"/>
    <property type="match status" value="1"/>
</dbReference>
<dbReference type="InterPro" id="IPR037151">
    <property type="entry name" value="AlkB-like_sf"/>
</dbReference>
<evidence type="ECO:0000256" key="4">
    <source>
        <dbReference type="ARBA" id="ARBA00023002"/>
    </source>
</evidence>
<comment type="caution">
    <text evidence="6">The sequence shown here is derived from an EMBL/GenBank/DDBJ whole genome shotgun (WGS) entry which is preliminary data.</text>
</comment>
<gene>
    <name evidence="6" type="ORF">WJX81_000973</name>
</gene>
<keyword evidence="2" id="KW-0479">Metal-binding</keyword>
<keyword evidence="3" id="KW-0223">Dioxygenase</keyword>
<evidence type="ECO:0000256" key="2">
    <source>
        <dbReference type="ARBA" id="ARBA00022723"/>
    </source>
</evidence>
<proteinExistence type="inferred from homology"/>
<keyword evidence="4" id="KW-0560">Oxidoreductase</keyword>
<dbReference type="SUPFAM" id="SSF51197">
    <property type="entry name" value="Clavaminate synthase-like"/>
    <property type="match status" value="1"/>
</dbReference>
<protein>
    <recommendedName>
        <fullName evidence="8">Fe2OG dioxygenase domain-containing protein</fullName>
    </recommendedName>
</protein>
<dbReference type="GO" id="GO:0005634">
    <property type="term" value="C:nucleus"/>
    <property type="evidence" value="ECO:0007669"/>
    <property type="project" value="TreeGrafter"/>
</dbReference>
<evidence type="ECO:0000256" key="5">
    <source>
        <dbReference type="ARBA" id="ARBA00023004"/>
    </source>
</evidence>
<dbReference type="GO" id="GO:0006397">
    <property type="term" value="P:mRNA processing"/>
    <property type="evidence" value="ECO:0007669"/>
    <property type="project" value="InterPro"/>
</dbReference>
<dbReference type="GO" id="GO:0046872">
    <property type="term" value="F:metal ion binding"/>
    <property type="evidence" value="ECO:0007669"/>
    <property type="project" value="UniProtKB-KW"/>
</dbReference>
<keyword evidence="5" id="KW-0408">Iron</keyword>
<comment type="similarity">
    <text evidence="1">Belongs to the alkB family.</text>
</comment>
<accession>A0AAW1RWW0</accession>
<evidence type="ECO:0000256" key="1">
    <source>
        <dbReference type="ARBA" id="ARBA00007879"/>
    </source>
</evidence>
<evidence type="ECO:0000313" key="6">
    <source>
        <dbReference type="EMBL" id="KAK9838261.1"/>
    </source>
</evidence>
<dbReference type="GO" id="GO:0006406">
    <property type="term" value="P:mRNA export from nucleus"/>
    <property type="evidence" value="ECO:0007669"/>
    <property type="project" value="TreeGrafter"/>
</dbReference>
<dbReference type="PANTHER" id="PTHR32074:SF2">
    <property type="entry name" value="RNA DEMETHYLASE ALKBH5"/>
    <property type="match status" value="1"/>
</dbReference>
<reference evidence="6 7" key="1">
    <citation type="journal article" date="2024" name="Nat. Commun.">
        <title>Phylogenomics reveals the evolutionary origins of lichenization in chlorophyte algae.</title>
        <authorList>
            <person name="Puginier C."/>
            <person name="Libourel C."/>
            <person name="Otte J."/>
            <person name="Skaloud P."/>
            <person name="Haon M."/>
            <person name="Grisel S."/>
            <person name="Petersen M."/>
            <person name="Berrin J.G."/>
            <person name="Delaux P.M."/>
            <person name="Dal Grande F."/>
            <person name="Keller J."/>
        </authorList>
    </citation>
    <scope>NUCLEOTIDE SEQUENCE [LARGE SCALE GENOMIC DNA]</scope>
    <source>
        <strain evidence="6 7">SAG 245.80</strain>
    </source>
</reference>
<evidence type="ECO:0000256" key="3">
    <source>
        <dbReference type="ARBA" id="ARBA00022964"/>
    </source>
</evidence>
<sequence length="551" mass="59683">MGGAKELCSSRAKPAHLASRCQDRTTAGVSYVLASSSSQRGVSPAQAPLPPTVIRPPPAVVPLQSASAVATVADSIVNTALHQPVAALLMPQQDDLVKAYLLDGPGRHALAARGSGVEGLDDLLSDMQATPSFARDTAHLGSNGSSIALAGHPQLRLYTRSCRLEMYVAERTWQRLSAVQQAALAGAMHRLEQPGPFPWPTYFIGTRDSFTHRLVPLRSQVEEGARSFVRTDFFFQANDAPDNYAAVMAAPLEHSDELLPVGITTYTEVFSDAELAAMEAGACGVDQRAREGCLPPACFHTTHGRAGGLKRTKLFFGARYLWTHEQMSAPEARRANGVRADVPAPPAWMKELVEAPMVSAGIMPATFVDSFALNLYHDGSEGIQSHFDDAGRFDRPIWSLRLFSDSRLSFGTQLYGYTNGAFYVDMPRGCITVMQSGGYAAAGLKHCVRPVDMAGRSAGLIMRRIRQSVPCARQKQSGMAALERQCWRVLDKCIWRVEKRSDAEERSKRRAALLPAKRPPPGKRRCAANVPVTAMPACAAAIMGREGMPAR</sequence>